<evidence type="ECO:0000313" key="1">
    <source>
        <dbReference type="EMBL" id="USN13936.1"/>
    </source>
</evidence>
<keyword evidence="2" id="KW-1185">Reference proteome</keyword>
<gene>
    <name evidence="1" type="ORF">KABACHOK_01000</name>
</gene>
<protein>
    <submittedName>
        <fullName evidence="1">Uncharacterized protein</fullName>
    </submittedName>
</protein>
<dbReference type="EMBL" id="ON529852">
    <property type="protein sequence ID" value="USN13936.1"/>
    <property type="molecule type" value="Genomic_DNA"/>
</dbReference>
<sequence length="69" mass="7360">MTAPVATRRQLNAIAAGLVHSGAAPLERAGDIAYALLDASGYDVANIQRETVDSRKPFLYVISSDEREG</sequence>
<organism evidence="1 2">
    <name type="scientific">Brevundimonas phage vB_BpoS-Kabachok</name>
    <dbReference type="NCBI Taxonomy" id="2948600"/>
    <lineage>
        <taxon>Viruses</taxon>
        <taxon>Duplodnaviria</taxon>
        <taxon>Heunggongvirae</taxon>
        <taxon>Uroviricota</taxon>
        <taxon>Caudoviricetes</taxon>
        <taxon>Jeanschmidtviridae</taxon>
        <taxon>Marchewkavirus</taxon>
        <taxon>Marchewkavirus kabachok</taxon>
    </lineage>
</organism>
<name>A0A9E7MNI5_9CAUD</name>
<proteinExistence type="predicted"/>
<evidence type="ECO:0000313" key="2">
    <source>
        <dbReference type="Proteomes" id="UP001056685"/>
    </source>
</evidence>
<accession>A0A9E7MNI5</accession>
<reference evidence="1" key="1">
    <citation type="submission" date="2022-05" db="EMBL/GenBank/DDBJ databases">
        <authorList>
            <person name="Friedrich I."/>
            <person name="Poehlein A."/>
            <person name="Schneider D."/>
            <person name="Hertel R."/>
            <person name="Daniel R."/>
        </authorList>
    </citation>
    <scope>NUCLEOTIDE SEQUENCE</scope>
</reference>
<dbReference type="Proteomes" id="UP001056685">
    <property type="component" value="Segment"/>
</dbReference>